<dbReference type="EMBL" id="BAABCE010000027">
    <property type="protein sequence ID" value="GAA3591258.1"/>
    <property type="molecule type" value="Genomic_DNA"/>
</dbReference>
<protein>
    <recommendedName>
        <fullName evidence="3">ASCH domain-containing protein</fullName>
    </recommendedName>
</protein>
<evidence type="ECO:0000313" key="2">
    <source>
        <dbReference type="Proteomes" id="UP001500707"/>
    </source>
</evidence>
<dbReference type="RefSeq" id="WP_346186369.1">
    <property type="nucleotide sequence ID" value="NZ_BAABCE010000027.1"/>
</dbReference>
<evidence type="ECO:0000313" key="1">
    <source>
        <dbReference type="EMBL" id="GAA3591258.1"/>
    </source>
</evidence>
<proteinExistence type="predicted"/>
<dbReference type="Proteomes" id="UP001500707">
    <property type="component" value="Unassembled WGS sequence"/>
</dbReference>
<comment type="caution">
    <text evidence="1">The sequence shown here is derived from an EMBL/GenBank/DDBJ whole genome shotgun (WGS) entry which is preliminary data.</text>
</comment>
<gene>
    <name evidence="1" type="ORF">GCM10022295_86130</name>
</gene>
<sequence>MTATDNVRGLTIKQPWAFAIAEGFKTVENRSRRTNYRGQLLIHAGRAVDHAINIVSYSRDAAIRFDELGGRSNYWDAREHIPSQIVSSPPVGLALSGVIAIAQLVGCHQAVDGCCSPWGFPDQWHWELTDVQPLMRAVPRAGALGLWKPDVELMAAVSAAS</sequence>
<accession>A0ABP6YZQ3</accession>
<name>A0ABP6YZQ3_9ACTN</name>
<reference evidence="2" key="1">
    <citation type="journal article" date="2019" name="Int. J. Syst. Evol. Microbiol.">
        <title>The Global Catalogue of Microorganisms (GCM) 10K type strain sequencing project: providing services to taxonomists for standard genome sequencing and annotation.</title>
        <authorList>
            <consortium name="The Broad Institute Genomics Platform"/>
            <consortium name="The Broad Institute Genome Sequencing Center for Infectious Disease"/>
            <person name="Wu L."/>
            <person name="Ma J."/>
        </authorList>
    </citation>
    <scope>NUCLEOTIDE SEQUENCE [LARGE SCALE GENOMIC DNA]</scope>
    <source>
        <strain evidence="2">JCM 17656</strain>
    </source>
</reference>
<evidence type="ECO:0008006" key="3">
    <source>
        <dbReference type="Google" id="ProtNLM"/>
    </source>
</evidence>
<organism evidence="1 2">
    <name type="scientific">Streptomyces osmaniensis</name>
    <dbReference type="NCBI Taxonomy" id="593134"/>
    <lineage>
        <taxon>Bacteria</taxon>
        <taxon>Bacillati</taxon>
        <taxon>Actinomycetota</taxon>
        <taxon>Actinomycetes</taxon>
        <taxon>Kitasatosporales</taxon>
        <taxon>Streptomycetaceae</taxon>
        <taxon>Streptomyces</taxon>
    </lineage>
</organism>
<keyword evidence="2" id="KW-1185">Reference proteome</keyword>